<dbReference type="RefSeq" id="WP_062703026.1">
    <property type="nucleotide sequence ID" value="NZ_LJOD01000020.1"/>
</dbReference>
<evidence type="ECO:0000256" key="1">
    <source>
        <dbReference type="SAM" id="Phobius"/>
    </source>
</evidence>
<dbReference type="AlphaFoldDB" id="A0A0N0IU20"/>
<reference evidence="3" key="2">
    <citation type="submission" date="2015-09" db="EMBL/GenBank/DDBJ databases">
        <title>Draft genome sequence of a multidrug-resistant Chryseobacterium indologenes isolate from Malaysia.</title>
        <authorList>
            <person name="Yu C.Y."/>
            <person name="Ang G.Y."/>
            <person name="Chan K.-G."/>
        </authorList>
    </citation>
    <scope>NUCLEOTIDE SEQUENCE [LARGE SCALE GENOMIC DNA]</scope>
    <source>
        <strain evidence="3">CI_885</strain>
    </source>
</reference>
<protein>
    <recommendedName>
        <fullName evidence="4">DUF4386 domain-containing protein</fullName>
    </recommendedName>
</protein>
<accession>A0A0N0IU20</accession>
<keyword evidence="1" id="KW-0812">Transmembrane</keyword>
<evidence type="ECO:0000313" key="3">
    <source>
        <dbReference type="Proteomes" id="UP000037953"/>
    </source>
</evidence>
<dbReference type="EMBL" id="LJOD01000020">
    <property type="protein sequence ID" value="KPE49271.1"/>
    <property type="molecule type" value="Genomic_DNA"/>
</dbReference>
<organism evidence="2 3">
    <name type="scientific">Chryseobacterium indologenes</name>
    <name type="common">Flavobacterium indologenes</name>
    <dbReference type="NCBI Taxonomy" id="253"/>
    <lineage>
        <taxon>Bacteria</taxon>
        <taxon>Pseudomonadati</taxon>
        <taxon>Bacteroidota</taxon>
        <taxon>Flavobacteriia</taxon>
        <taxon>Flavobacteriales</taxon>
        <taxon>Weeksellaceae</taxon>
        <taxon>Chryseobacterium group</taxon>
        <taxon>Chryseobacterium</taxon>
    </lineage>
</organism>
<keyword evidence="1" id="KW-0472">Membrane</keyword>
<evidence type="ECO:0000313" key="2">
    <source>
        <dbReference type="EMBL" id="KPE49271.1"/>
    </source>
</evidence>
<name>A0A0N0IU20_CHRID</name>
<sequence length="228" mass="25494">MNASNKTARLAGFIYLIVIAAGFFSLMYVPSQLINWEDSRITFQNISSSPQLFRLGIAGSIICYIAFMLLPLVLYRLLNNVNKAHARLMVIFALMSIPISFLNLQSRFSVLTIIEGADYLKGFNAEQLQSQVMLLLNSYNKGILIVQIFWGLWLLPFGYLVYKSGFLPKFLGVFLILGCVGYVANVFARTLIPDFSAYPISNYITLPASIGEIGTGLWLLILGVRNKN</sequence>
<gene>
    <name evidence="2" type="ORF">AOB46_20850</name>
</gene>
<feature type="transmembrane region" description="Helical" evidence="1">
    <location>
        <begin position="12"/>
        <end position="31"/>
    </location>
</feature>
<feature type="transmembrane region" description="Helical" evidence="1">
    <location>
        <begin position="51"/>
        <end position="74"/>
    </location>
</feature>
<dbReference type="Pfam" id="PF14329">
    <property type="entry name" value="DUF4386"/>
    <property type="match status" value="1"/>
</dbReference>
<dbReference type="PATRIC" id="fig|253.9.peg.2570"/>
<proteinExistence type="predicted"/>
<feature type="transmembrane region" description="Helical" evidence="1">
    <location>
        <begin position="142"/>
        <end position="162"/>
    </location>
</feature>
<dbReference type="Proteomes" id="UP000037953">
    <property type="component" value="Unassembled WGS sequence"/>
</dbReference>
<dbReference type="InterPro" id="IPR025495">
    <property type="entry name" value="DUF4386"/>
</dbReference>
<comment type="caution">
    <text evidence="2">The sequence shown here is derived from an EMBL/GenBank/DDBJ whole genome shotgun (WGS) entry which is preliminary data.</text>
</comment>
<evidence type="ECO:0008006" key="4">
    <source>
        <dbReference type="Google" id="ProtNLM"/>
    </source>
</evidence>
<feature type="transmembrane region" description="Helical" evidence="1">
    <location>
        <begin position="169"/>
        <end position="188"/>
    </location>
</feature>
<feature type="transmembrane region" description="Helical" evidence="1">
    <location>
        <begin position="200"/>
        <end position="224"/>
    </location>
</feature>
<reference evidence="2 3" key="1">
    <citation type="journal article" date="2015" name="Genom Data">
        <title>Draft genome sequence of a multidrug-resistant Chryseobacterium indologenes isolate from Malaysia.</title>
        <authorList>
            <person name="Yu C.Y."/>
            <person name="Ang G.Y."/>
            <person name="Cheng H.J."/>
            <person name="Cheong Y.M."/>
            <person name="Yin W.F."/>
            <person name="Chan K.G."/>
        </authorList>
    </citation>
    <scope>NUCLEOTIDE SEQUENCE [LARGE SCALE GENOMIC DNA]</scope>
    <source>
        <strain evidence="2 3">CI_885</strain>
    </source>
</reference>
<feature type="transmembrane region" description="Helical" evidence="1">
    <location>
        <begin position="86"/>
        <end position="104"/>
    </location>
</feature>
<keyword evidence="1" id="KW-1133">Transmembrane helix</keyword>
<dbReference type="OrthoDB" id="1160166at2"/>